<keyword evidence="1" id="KW-0812">Transmembrane</keyword>
<keyword evidence="1" id="KW-0472">Membrane</keyword>
<dbReference type="Proteomes" id="UP000189703">
    <property type="component" value="Unplaced"/>
</dbReference>
<dbReference type="AlphaFoldDB" id="A0A1U8AL92"/>
<evidence type="ECO:0000313" key="2">
    <source>
        <dbReference type="Proteomes" id="UP000189703"/>
    </source>
</evidence>
<dbReference type="KEGG" id="nnu:104601667"/>
<reference evidence="3" key="1">
    <citation type="submission" date="2025-08" db="UniProtKB">
        <authorList>
            <consortium name="RefSeq"/>
        </authorList>
    </citation>
    <scope>IDENTIFICATION</scope>
</reference>
<evidence type="ECO:0000313" key="3">
    <source>
        <dbReference type="RefSeq" id="XP_010263408.2"/>
    </source>
</evidence>
<dbReference type="GeneID" id="104601667"/>
<dbReference type="Pfam" id="PF03140">
    <property type="entry name" value="DUF247"/>
    <property type="match status" value="2"/>
</dbReference>
<protein>
    <submittedName>
        <fullName evidence="3">UPF0481 protein At3g47200-like</fullName>
    </submittedName>
</protein>
<dbReference type="OrthoDB" id="672127at2759"/>
<dbReference type="PANTHER" id="PTHR31170">
    <property type="entry name" value="BNAC04G53230D PROTEIN"/>
    <property type="match status" value="1"/>
</dbReference>
<dbReference type="OMA" id="RHTNENP"/>
<keyword evidence="2" id="KW-1185">Reference proteome</keyword>
<keyword evidence="1" id="KW-1133">Transmembrane helix</keyword>
<accession>A0A1U8AL92</accession>
<name>A0A1U8AL92_NELNU</name>
<evidence type="ECO:0000256" key="1">
    <source>
        <dbReference type="SAM" id="Phobius"/>
    </source>
</evidence>
<organism evidence="2 3">
    <name type="scientific">Nelumbo nucifera</name>
    <name type="common">Sacred lotus</name>
    <dbReference type="NCBI Taxonomy" id="4432"/>
    <lineage>
        <taxon>Eukaryota</taxon>
        <taxon>Viridiplantae</taxon>
        <taxon>Streptophyta</taxon>
        <taxon>Embryophyta</taxon>
        <taxon>Tracheophyta</taxon>
        <taxon>Spermatophyta</taxon>
        <taxon>Magnoliopsida</taxon>
        <taxon>Proteales</taxon>
        <taxon>Nelumbonaceae</taxon>
        <taxon>Nelumbo</taxon>
    </lineage>
</organism>
<gene>
    <name evidence="3" type="primary">LOC104601667</name>
</gene>
<dbReference type="InParanoid" id="A0A1U8AL92"/>
<dbReference type="RefSeq" id="XP_010263408.2">
    <property type="nucleotide sequence ID" value="XM_010265106.2"/>
</dbReference>
<dbReference type="InterPro" id="IPR004158">
    <property type="entry name" value="DUF247_pln"/>
</dbReference>
<feature type="transmembrane region" description="Helical" evidence="1">
    <location>
        <begin position="291"/>
        <end position="317"/>
    </location>
</feature>
<proteinExistence type="predicted"/>
<sequence>MHECIQFLKKKEQVARKCYSEPFGELLTDEFVTMMLVDGCFILELLYKYKEQRQQPPSNTTNEDQDPIFKENWKFPQILSHILLLENQLPFFILKSLFEKTIGLMSSKDSEPTSLEKLAYNIFNIIFPTDNKIPVTDKAPILHLLHLFRQFICCPSELKLKNKHDIRVPTLNYCVTELKEARVKFKKKNAASFLDCYHNCTRRITSYPFLMDSLINTPEDVQYLNKKGIITNVMGNHEEASDMFNNLRKGAFIYNFYYTEHCLSINKHSENRWKVWRAIFQRRHFQNPFTVVSLIAAALLLFLTLIQTLFAVLSFFFHHS</sequence>